<dbReference type="HOGENOM" id="CLU_1635356_0_0_1"/>
<dbReference type="InParanoid" id="J9DSD9"/>
<name>J9DSD9_EDHAE</name>
<reference evidence="2" key="2">
    <citation type="submission" date="2015-07" db="EMBL/GenBank/DDBJ databases">
        <title>Contrasting host-pathogen interactions and genome evolution in two generalist and specialist microsporidian pathogens of mosquitoes.</title>
        <authorList>
            <consortium name="The Broad Institute Genomics Platform"/>
            <consortium name="The Broad Institute Genome Sequencing Center for Infectious Disease"/>
            <person name="Cuomo C.A."/>
            <person name="Sanscrainte N.D."/>
            <person name="Goldberg J.M."/>
            <person name="Heiman D."/>
            <person name="Young S."/>
            <person name="Zeng Q."/>
            <person name="Becnel J.J."/>
            <person name="Birren B.W."/>
        </authorList>
    </citation>
    <scope>NUCLEOTIDE SEQUENCE [LARGE SCALE GENOMIC DNA]</scope>
    <source>
        <strain evidence="2">USNM 41457</strain>
    </source>
</reference>
<evidence type="ECO:0000313" key="1">
    <source>
        <dbReference type="EMBL" id="EJW04232.1"/>
    </source>
</evidence>
<evidence type="ECO:0000313" key="2">
    <source>
        <dbReference type="Proteomes" id="UP000003163"/>
    </source>
</evidence>
<protein>
    <submittedName>
        <fullName evidence="1">Uncharacterized protein</fullName>
    </submittedName>
</protein>
<accession>J9DSD9</accession>
<reference evidence="1 2" key="1">
    <citation type="submission" date="2011-08" db="EMBL/GenBank/DDBJ databases">
        <authorList>
            <person name="Liu Z.J."/>
            <person name="Shi F.L."/>
            <person name="Lu J.Q."/>
            <person name="Li M."/>
            <person name="Wang Z.L."/>
        </authorList>
    </citation>
    <scope>NUCLEOTIDE SEQUENCE [LARGE SCALE GENOMIC DNA]</scope>
    <source>
        <strain evidence="1 2">USNM 41457</strain>
    </source>
</reference>
<sequence>MFFSTRNTSILKTLYIKNKKKMCYLLQSVIYCLLRFYNNIGLMCEFIQEYFKNLSDFDSEIENIPFLFLYSRMKCLDILSVLSNSKLQAVKMFIYKNSFLFERHIMSTNPPKNLLYNIDNNIQYINNLANVEVNCDSFVNSNFTDTSKSGSNIDEINHLINQ</sequence>
<gene>
    <name evidence="1" type="ORF">EDEG_00148</name>
</gene>
<dbReference type="EMBL" id="AFBI03000002">
    <property type="protein sequence ID" value="EJW04232.1"/>
    <property type="molecule type" value="Genomic_DNA"/>
</dbReference>
<comment type="caution">
    <text evidence="1">The sequence shown here is derived from an EMBL/GenBank/DDBJ whole genome shotgun (WGS) entry which is preliminary data.</text>
</comment>
<proteinExistence type="predicted"/>
<keyword evidence="2" id="KW-1185">Reference proteome</keyword>
<dbReference type="AlphaFoldDB" id="J9DSD9"/>
<dbReference type="Proteomes" id="UP000003163">
    <property type="component" value="Unassembled WGS sequence"/>
</dbReference>
<dbReference type="VEuPathDB" id="MicrosporidiaDB:EDEG_00148"/>
<organism evidence="1 2">
    <name type="scientific">Edhazardia aedis (strain USNM 41457)</name>
    <name type="common">Microsporidian parasite</name>
    <dbReference type="NCBI Taxonomy" id="1003232"/>
    <lineage>
        <taxon>Eukaryota</taxon>
        <taxon>Fungi</taxon>
        <taxon>Fungi incertae sedis</taxon>
        <taxon>Microsporidia</taxon>
        <taxon>Edhazardia</taxon>
    </lineage>
</organism>